<evidence type="ECO:0000256" key="10">
    <source>
        <dbReference type="ARBA" id="ARBA00023034"/>
    </source>
</evidence>
<evidence type="ECO:0000256" key="13">
    <source>
        <dbReference type="SAM" id="MobiDB-lite"/>
    </source>
</evidence>
<evidence type="ECO:0000256" key="7">
    <source>
        <dbReference type="ARBA" id="ARBA00022692"/>
    </source>
</evidence>
<accession>A0A9P0GZE1</accession>
<evidence type="ECO:0000256" key="2">
    <source>
        <dbReference type="ARBA" id="ARBA00004653"/>
    </source>
</evidence>
<name>A0A9P0GZE1_DIABA</name>
<comment type="function">
    <text evidence="12">Mediates sugar transport across membranes.</text>
</comment>
<dbReference type="FunFam" id="1.20.1280.290:FF:000004">
    <property type="entry name" value="Sugar transporter SWEET"/>
    <property type="match status" value="1"/>
</dbReference>
<dbReference type="InterPro" id="IPR047664">
    <property type="entry name" value="SWEET"/>
</dbReference>
<dbReference type="PANTHER" id="PTHR10791:SF5">
    <property type="entry name" value="SUGAR TRANSPORTER SWEET"/>
    <property type="match status" value="1"/>
</dbReference>
<gene>
    <name evidence="14" type="ORF">DIABBA_LOCUS3100</name>
</gene>
<dbReference type="OrthoDB" id="409725at2759"/>
<evidence type="ECO:0000313" key="15">
    <source>
        <dbReference type="Proteomes" id="UP001153709"/>
    </source>
</evidence>
<feature type="transmembrane region" description="Helical" evidence="12">
    <location>
        <begin position="101"/>
        <end position="117"/>
    </location>
</feature>
<protein>
    <recommendedName>
        <fullName evidence="12">Sugar transporter SWEET</fullName>
    </recommendedName>
</protein>
<evidence type="ECO:0000256" key="6">
    <source>
        <dbReference type="ARBA" id="ARBA00022597"/>
    </source>
</evidence>
<feature type="transmembrane region" description="Helical" evidence="12">
    <location>
        <begin position="67"/>
        <end position="89"/>
    </location>
</feature>
<feature type="transmembrane region" description="Helical" evidence="12">
    <location>
        <begin position="185"/>
        <end position="204"/>
    </location>
</feature>
<dbReference type="Proteomes" id="UP001153709">
    <property type="component" value="Chromosome 2"/>
</dbReference>
<evidence type="ECO:0000256" key="11">
    <source>
        <dbReference type="ARBA" id="ARBA00023136"/>
    </source>
</evidence>
<evidence type="ECO:0000256" key="9">
    <source>
        <dbReference type="ARBA" id="ARBA00022989"/>
    </source>
</evidence>
<evidence type="ECO:0000256" key="8">
    <source>
        <dbReference type="ARBA" id="ARBA00022737"/>
    </source>
</evidence>
<keyword evidence="8" id="KW-0677">Repeat</keyword>
<feature type="compositionally biased region" description="Basic residues" evidence="13">
    <location>
        <begin position="215"/>
        <end position="225"/>
    </location>
</feature>
<organism evidence="14 15">
    <name type="scientific">Diabrotica balteata</name>
    <name type="common">Banded cucumber beetle</name>
    <dbReference type="NCBI Taxonomy" id="107213"/>
    <lineage>
        <taxon>Eukaryota</taxon>
        <taxon>Metazoa</taxon>
        <taxon>Ecdysozoa</taxon>
        <taxon>Arthropoda</taxon>
        <taxon>Hexapoda</taxon>
        <taxon>Insecta</taxon>
        <taxon>Pterygota</taxon>
        <taxon>Neoptera</taxon>
        <taxon>Endopterygota</taxon>
        <taxon>Coleoptera</taxon>
        <taxon>Polyphaga</taxon>
        <taxon>Cucujiformia</taxon>
        <taxon>Chrysomeloidea</taxon>
        <taxon>Chrysomelidae</taxon>
        <taxon>Galerucinae</taxon>
        <taxon>Diabroticina</taxon>
        <taxon>Diabroticites</taxon>
        <taxon>Diabrotica</taxon>
    </lineage>
</organism>
<reference evidence="14" key="1">
    <citation type="submission" date="2022-01" db="EMBL/GenBank/DDBJ databases">
        <authorList>
            <person name="King R."/>
        </authorList>
    </citation>
    <scope>NUCLEOTIDE SEQUENCE</scope>
</reference>
<dbReference type="Gene3D" id="1.20.1280.290">
    <property type="match status" value="2"/>
</dbReference>
<feature type="transmembrane region" description="Helical" evidence="12">
    <location>
        <begin position="12"/>
        <end position="29"/>
    </location>
</feature>
<keyword evidence="10" id="KW-0333">Golgi apparatus</keyword>
<dbReference type="GO" id="GO:0005886">
    <property type="term" value="C:plasma membrane"/>
    <property type="evidence" value="ECO:0007669"/>
    <property type="project" value="UniProtKB-SubCell"/>
</dbReference>
<evidence type="ECO:0000256" key="4">
    <source>
        <dbReference type="ARBA" id="ARBA00022448"/>
    </source>
</evidence>
<evidence type="ECO:0000256" key="1">
    <source>
        <dbReference type="ARBA" id="ARBA00004651"/>
    </source>
</evidence>
<dbReference type="Pfam" id="PF03083">
    <property type="entry name" value="MtN3_slv"/>
    <property type="match status" value="2"/>
</dbReference>
<dbReference type="InterPro" id="IPR004316">
    <property type="entry name" value="SWEET_rpt"/>
</dbReference>
<feature type="transmembrane region" description="Helical" evidence="12">
    <location>
        <begin position="158"/>
        <end position="179"/>
    </location>
</feature>
<keyword evidence="15" id="KW-1185">Reference proteome</keyword>
<keyword evidence="6 12" id="KW-0762">Sugar transport</keyword>
<evidence type="ECO:0000256" key="3">
    <source>
        <dbReference type="ARBA" id="ARBA00007809"/>
    </source>
</evidence>
<keyword evidence="11 12" id="KW-0472">Membrane</keyword>
<dbReference type="EMBL" id="OU898277">
    <property type="protein sequence ID" value="CAH1259891.1"/>
    <property type="molecule type" value="Genomic_DNA"/>
</dbReference>
<evidence type="ECO:0000256" key="12">
    <source>
        <dbReference type="RuleBase" id="RU910715"/>
    </source>
</evidence>
<evidence type="ECO:0000313" key="14">
    <source>
        <dbReference type="EMBL" id="CAH1259891.1"/>
    </source>
</evidence>
<comment type="similarity">
    <text evidence="3 12">Belongs to the SWEET sugar transporter family.</text>
</comment>
<keyword evidence="4 12" id="KW-0813">Transport</keyword>
<feature type="transmembrane region" description="Helical" evidence="12">
    <location>
        <begin position="129"/>
        <end position="146"/>
    </location>
</feature>
<feature type="transmembrane region" description="Helical" evidence="12">
    <location>
        <begin position="41"/>
        <end position="61"/>
    </location>
</feature>
<feature type="region of interest" description="Disordered" evidence="13">
    <location>
        <begin position="210"/>
        <end position="232"/>
    </location>
</feature>
<dbReference type="PANTHER" id="PTHR10791">
    <property type="entry name" value="RAG1-ACTIVATING PROTEIN 1"/>
    <property type="match status" value="1"/>
</dbReference>
<dbReference type="AlphaFoldDB" id="A0A9P0GZE1"/>
<dbReference type="GO" id="GO:0051119">
    <property type="term" value="F:sugar transmembrane transporter activity"/>
    <property type="evidence" value="ECO:0007669"/>
    <property type="project" value="InterPro"/>
</dbReference>
<sequence>MFCSPNKNIVGQTASIVTIAQFFSGAFICKDIYKKKSTAGIQAVPFIGGITIGILMLKQALLMNDAAMLQVNVAAILLNVLYLAFYYYYSADKYNEVLKPGSVGVALVAVFMGYAIVEDPALLEYRYSLVVTILMLALIGAPLLDVKGIIDKGDASSIPFPLTFMGTIVTALWLIYGIILKNEFMVVQNIIGLLLCIVQLVLIFKYPAPSGQTKNKAKSKKKSAKRTNFFRF</sequence>
<comment type="subcellular location">
    <subcellularLocation>
        <location evidence="1 12">Cell membrane</location>
        <topology evidence="1 12">Multi-pass membrane protein</topology>
    </subcellularLocation>
    <subcellularLocation>
        <location evidence="2">Golgi apparatus membrane</location>
        <topology evidence="2">Multi-pass membrane protein</topology>
    </subcellularLocation>
</comment>
<dbReference type="GO" id="GO:0000139">
    <property type="term" value="C:Golgi membrane"/>
    <property type="evidence" value="ECO:0007669"/>
    <property type="project" value="UniProtKB-SubCell"/>
</dbReference>
<keyword evidence="5" id="KW-1003">Cell membrane</keyword>
<proteinExistence type="inferred from homology"/>
<keyword evidence="9 12" id="KW-1133">Transmembrane helix</keyword>
<evidence type="ECO:0000256" key="5">
    <source>
        <dbReference type="ARBA" id="ARBA00022475"/>
    </source>
</evidence>
<keyword evidence="7 12" id="KW-0812">Transmembrane</keyword>